<dbReference type="InterPro" id="IPR018392">
    <property type="entry name" value="LysM"/>
</dbReference>
<dbReference type="GO" id="GO:0051707">
    <property type="term" value="P:response to other organism"/>
    <property type="evidence" value="ECO:0007669"/>
    <property type="project" value="UniProtKB-ARBA"/>
</dbReference>
<comment type="caution">
    <text evidence="15">The sequence shown here is derived from an EMBL/GenBank/DDBJ whole genome shotgun (WGS) entry which is preliminary data.</text>
</comment>
<comment type="subcellular location">
    <subcellularLocation>
        <location evidence="1">Cell membrane</location>
        <topology evidence="1">Single-pass membrane protein</topology>
    </subcellularLocation>
</comment>
<evidence type="ECO:0000259" key="14">
    <source>
        <dbReference type="PROSITE" id="PS51782"/>
    </source>
</evidence>
<dbReference type="Pfam" id="PF23446">
    <property type="entry name" value="LysM1_NFP_LYK"/>
    <property type="match status" value="1"/>
</dbReference>
<dbReference type="Pfam" id="PF23472">
    <property type="entry name" value="LysM2_CERK1_LYK3_4_5"/>
    <property type="match status" value="1"/>
</dbReference>
<dbReference type="Gene3D" id="1.10.510.10">
    <property type="entry name" value="Transferase(Phosphotransferase) domain 1"/>
    <property type="match status" value="1"/>
</dbReference>
<evidence type="ECO:0000313" key="15">
    <source>
        <dbReference type="EMBL" id="EPS58573.1"/>
    </source>
</evidence>
<sequence length="630" mass="67385">VSRILIAFLSFLPSILAQQPYEALSTTNCSISDNSAGVLGYACNGLRRTCQSYLTFRSISPYNTVASISALLSTNSTQVARLNSISANATLPDGTLIVVPATCSCSGQVYQANSTHVAVSGDSYLVIANNTFQGLSTCQALQAENNFSAASINIGDLITVPLRCACPTGNQKNQGINYLLSYLVIFNQDISTISGSFGVNTSSTSAANQLTGPDPQIYPFTTLLVPLQNPPGPAPALAPRPAPPPPPPGGGPLPISPPASSSGDGGGGGGRGVKSWVYYVVGIVGGVGLLTGATVLFLYLRKRRNNKAAIALQSFGPPEKNPMKKDDDWQESDSFSREFLDSLSGISQSLKVYPFAELSASAGGFGPDSLIKGSVYRAVINGDDAAVKKIHGGDVTKEIDILNKINHFNLIRLSGVSFNQGNWYLIYEYAANGSLHDSIGTLKLTWNQRLQIISDVAAGLNYLHSFTSPPCVHKDLCSDNVLLDRDFRAKISNFRLARTAQGGEGEFALTRHIVGTQGYMPPEYLENGIISPQLDVYAFGVLMLEILTGKQVPELFEMGGVHQLAAMPLSPDAAEEKLKDAMDPRLEGDYPPEFALVLFRIIEGCLRKDPSDRPDMETVFQTIERISTAS</sequence>
<dbReference type="InterPro" id="IPR008266">
    <property type="entry name" value="Tyr_kinase_AS"/>
</dbReference>
<dbReference type="Proteomes" id="UP000015453">
    <property type="component" value="Unassembled WGS sequence"/>
</dbReference>
<dbReference type="Pfam" id="PF07714">
    <property type="entry name" value="PK_Tyr_Ser-Thr"/>
    <property type="match status" value="1"/>
</dbReference>
<keyword evidence="16" id="KW-1185">Reference proteome</keyword>
<dbReference type="SUPFAM" id="SSF56112">
    <property type="entry name" value="Protein kinase-like (PK-like)"/>
    <property type="match status" value="1"/>
</dbReference>
<dbReference type="InterPro" id="IPR056563">
    <property type="entry name" value="LysM3_LYK4_5"/>
</dbReference>
<dbReference type="PANTHER" id="PTHR45927">
    <property type="entry name" value="LYSM-DOMAIN RECEPTOR-LIKE KINASE-RELATED"/>
    <property type="match status" value="1"/>
</dbReference>
<keyword evidence="6" id="KW-0067">ATP-binding</keyword>
<evidence type="ECO:0000256" key="4">
    <source>
        <dbReference type="ARBA" id="ARBA00022729"/>
    </source>
</evidence>
<keyword evidence="8 11" id="KW-0472">Membrane</keyword>
<keyword evidence="4 12" id="KW-0732">Signal</keyword>
<dbReference type="PROSITE" id="PS51782">
    <property type="entry name" value="LYSM"/>
    <property type="match status" value="1"/>
</dbReference>
<dbReference type="Pfam" id="PF23473">
    <property type="entry name" value="LysM3_LYK4_5"/>
    <property type="match status" value="1"/>
</dbReference>
<evidence type="ECO:0000256" key="5">
    <source>
        <dbReference type="ARBA" id="ARBA00022741"/>
    </source>
</evidence>
<feature type="non-terminal residue" evidence="15">
    <location>
        <position position="630"/>
    </location>
</feature>
<feature type="domain" description="LysM" evidence="14">
    <location>
        <begin position="114"/>
        <end position="160"/>
    </location>
</feature>
<keyword evidence="3 11" id="KW-0812">Transmembrane</keyword>
<dbReference type="FunFam" id="1.10.510.10:FF:000468">
    <property type="entry name" value="PTI1-like tyrosine-protein kinase 3"/>
    <property type="match status" value="1"/>
</dbReference>
<dbReference type="InterPro" id="IPR056562">
    <property type="entry name" value="LysM2_CERK1_LYK3_4_5"/>
</dbReference>
<dbReference type="PANTHER" id="PTHR45927:SF11">
    <property type="entry name" value="LYSM DOMAIN RECEPTOR-LIKE KINASE 4"/>
    <property type="match status" value="1"/>
</dbReference>
<feature type="domain" description="Protein kinase" evidence="13">
    <location>
        <begin position="354"/>
        <end position="626"/>
    </location>
</feature>
<keyword evidence="9" id="KW-1015">Disulfide bond</keyword>
<feature type="non-terminal residue" evidence="15">
    <location>
        <position position="1"/>
    </location>
</feature>
<evidence type="ECO:0000256" key="1">
    <source>
        <dbReference type="ARBA" id="ARBA00004162"/>
    </source>
</evidence>
<dbReference type="PROSITE" id="PS00109">
    <property type="entry name" value="PROTEIN_KINASE_TYR"/>
    <property type="match status" value="1"/>
</dbReference>
<dbReference type="Gene3D" id="3.30.200.20">
    <property type="entry name" value="Phosphorylase Kinase, domain 1"/>
    <property type="match status" value="1"/>
</dbReference>
<dbReference type="GO" id="GO:0005524">
    <property type="term" value="F:ATP binding"/>
    <property type="evidence" value="ECO:0007669"/>
    <property type="project" value="UniProtKB-KW"/>
</dbReference>
<evidence type="ECO:0000256" key="12">
    <source>
        <dbReference type="SAM" id="SignalP"/>
    </source>
</evidence>
<keyword evidence="2" id="KW-1003">Cell membrane</keyword>
<dbReference type="GO" id="GO:0005886">
    <property type="term" value="C:plasma membrane"/>
    <property type="evidence" value="ECO:0007669"/>
    <property type="project" value="UniProtKB-SubCell"/>
</dbReference>
<evidence type="ECO:0000256" key="8">
    <source>
        <dbReference type="ARBA" id="ARBA00023136"/>
    </source>
</evidence>
<evidence type="ECO:0000256" key="3">
    <source>
        <dbReference type="ARBA" id="ARBA00022692"/>
    </source>
</evidence>
<dbReference type="GO" id="GO:0004672">
    <property type="term" value="F:protein kinase activity"/>
    <property type="evidence" value="ECO:0007669"/>
    <property type="project" value="InterPro"/>
</dbReference>
<feature type="transmembrane region" description="Helical" evidence="11">
    <location>
        <begin position="276"/>
        <end position="300"/>
    </location>
</feature>
<evidence type="ECO:0000256" key="11">
    <source>
        <dbReference type="SAM" id="Phobius"/>
    </source>
</evidence>
<name>S8D7B9_9LAMI</name>
<feature type="compositionally biased region" description="Pro residues" evidence="10">
    <location>
        <begin position="229"/>
        <end position="257"/>
    </location>
</feature>
<dbReference type="PROSITE" id="PS50011">
    <property type="entry name" value="PROTEIN_KINASE_DOM"/>
    <property type="match status" value="1"/>
</dbReference>
<organism evidence="15 16">
    <name type="scientific">Genlisea aurea</name>
    <dbReference type="NCBI Taxonomy" id="192259"/>
    <lineage>
        <taxon>Eukaryota</taxon>
        <taxon>Viridiplantae</taxon>
        <taxon>Streptophyta</taxon>
        <taxon>Embryophyta</taxon>
        <taxon>Tracheophyta</taxon>
        <taxon>Spermatophyta</taxon>
        <taxon>Magnoliopsida</taxon>
        <taxon>eudicotyledons</taxon>
        <taxon>Gunneridae</taxon>
        <taxon>Pentapetalae</taxon>
        <taxon>asterids</taxon>
        <taxon>lamiids</taxon>
        <taxon>Lamiales</taxon>
        <taxon>Lentibulariaceae</taxon>
        <taxon>Genlisea</taxon>
    </lineage>
</organism>
<reference evidence="15 16" key="1">
    <citation type="journal article" date="2013" name="BMC Genomics">
        <title>The miniature genome of a carnivorous plant Genlisea aurea contains a low number of genes and short non-coding sequences.</title>
        <authorList>
            <person name="Leushkin E.V."/>
            <person name="Sutormin R.A."/>
            <person name="Nabieva E.R."/>
            <person name="Penin A.A."/>
            <person name="Kondrashov A.S."/>
            <person name="Logacheva M.D."/>
        </authorList>
    </citation>
    <scope>NUCLEOTIDE SEQUENCE [LARGE SCALE GENOMIC DNA]</scope>
</reference>
<gene>
    <name evidence="15" type="ORF">M569_16240</name>
</gene>
<proteinExistence type="predicted"/>
<dbReference type="InterPro" id="IPR001245">
    <property type="entry name" value="Ser-Thr/Tyr_kinase_cat_dom"/>
</dbReference>
<dbReference type="EMBL" id="AUSU01009085">
    <property type="protein sequence ID" value="EPS58573.1"/>
    <property type="molecule type" value="Genomic_DNA"/>
</dbReference>
<keyword evidence="5" id="KW-0547">Nucleotide-binding</keyword>
<evidence type="ECO:0000256" key="2">
    <source>
        <dbReference type="ARBA" id="ARBA00022475"/>
    </source>
</evidence>
<evidence type="ECO:0000256" key="7">
    <source>
        <dbReference type="ARBA" id="ARBA00022989"/>
    </source>
</evidence>
<dbReference type="AlphaFoldDB" id="S8D7B9"/>
<feature type="chain" id="PRO_5004562242" description="Protein kinase domain-containing protein" evidence="12">
    <location>
        <begin position="18"/>
        <end position="630"/>
    </location>
</feature>
<evidence type="ECO:0000256" key="10">
    <source>
        <dbReference type="SAM" id="MobiDB-lite"/>
    </source>
</evidence>
<evidence type="ECO:0000256" key="6">
    <source>
        <dbReference type="ARBA" id="ARBA00022840"/>
    </source>
</evidence>
<feature type="signal peptide" evidence="12">
    <location>
        <begin position="1"/>
        <end position="17"/>
    </location>
</feature>
<protein>
    <recommendedName>
        <fullName evidence="17">Protein kinase domain-containing protein</fullName>
    </recommendedName>
</protein>
<dbReference type="InterPro" id="IPR052611">
    <property type="entry name" value="Plant_RLK_LysM"/>
</dbReference>
<dbReference type="InterPro" id="IPR000719">
    <property type="entry name" value="Prot_kinase_dom"/>
</dbReference>
<feature type="region of interest" description="Disordered" evidence="10">
    <location>
        <begin position="229"/>
        <end position="268"/>
    </location>
</feature>
<accession>S8D7B9</accession>
<keyword evidence="7 11" id="KW-1133">Transmembrane helix</keyword>
<evidence type="ECO:0000313" key="16">
    <source>
        <dbReference type="Proteomes" id="UP000015453"/>
    </source>
</evidence>
<dbReference type="InterPro" id="IPR011009">
    <property type="entry name" value="Kinase-like_dom_sf"/>
</dbReference>
<evidence type="ECO:0000256" key="9">
    <source>
        <dbReference type="ARBA" id="ARBA00023157"/>
    </source>
</evidence>
<evidence type="ECO:0000259" key="13">
    <source>
        <dbReference type="PROSITE" id="PS50011"/>
    </source>
</evidence>
<dbReference type="OrthoDB" id="4062651at2759"/>
<dbReference type="InterPro" id="IPR056561">
    <property type="entry name" value="NFP_LYK_LysM1"/>
</dbReference>
<evidence type="ECO:0008006" key="17">
    <source>
        <dbReference type="Google" id="ProtNLM"/>
    </source>
</evidence>